<organism evidence="2 3">
    <name type="scientific">Bursaphelenchus xylophilus</name>
    <name type="common">Pinewood nematode worm</name>
    <name type="synonym">Aphelenchoides xylophilus</name>
    <dbReference type="NCBI Taxonomy" id="6326"/>
    <lineage>
        <taxon>Eukaryota</taxon>
        <taxon>Metazoa</taxon>
        <taxon>Ecdysozoa</taxon>
        <taxon>Nematoda</taxon>
        <taxon>Chromadorea</taxon>
        <taxon>Rhabditida</taxon>
        <taxon>Tylenchina</taxon>
        <taxon>Tylenchomorpha</taxon>
        <taxon>Aphelenchoidea</taxon>
        <taxon>Aphelenchoididae</taxon>
        <taxon>Bursaphelenchus</taxon>
    </lineage>
</organism>
<dbReference type="WBParaSite" id="BXY_1341600.1">
    <property type="protein sequence ID" value="BXY_1341600.1"/>
    <property type="gene ID" value="BXY_1341600"/>
</dbReference>
<proteinExistence type="predicted"/>
<sequence>ASNQDEEYKSLFDDYKYDVQFMFRRAEVGLPPEVKASLDEKYKPYVFSEDNAEVVKSAVLPKQQRKVKEKAVKQKEKEIIAKEKPRAPTNVQKRSDSSEVEPTRERKKYVVKPVIDVKKWERKMGRSRTTEWLVGNAVL</sequence>
<feature type="compositionally biased region" description="Basic and acidic residues" evidence="1">
    <location>
        <begin position="69"/>
        <end position="86"/>
    </location>
</feature>
<evidence type="ECO:0000256" key="1">
    <source>
        <dbReference type="SAM" id="MobiDB-lite"/>
    </source>
</evidence>
<dbReference type="AlphaFoldDB" id="A0A1I7SK36"/>
<protein>
    <submittedName>
        <fullName evidence="3">Smg4_UPF3 domain-containing protein</fullName>
    </submittedName>
</protein>
<accession>A0A1I7SK36</accession>
<reference evidence="3" key="1">
    <citation type="submission" date="2016-11" db="UniProtKB">
        <authorList>
            <consortium name="WormBaseParasite"/>
        </authorList>
    </citation>
    <scope>IDENTIFICATION</scope>
</reference>
<feature type="compositionally biased region" description="Basic and acidic residues" evidence="1">
    <location>
        <begin position="93"/>
        <end position="104"/>
    </location>
</feature>
<dbReference type="Proteomes" id="UP000095284">
    <property type="component" value="Unplaced"/>
</dbReference>
<feature type="region of interest" description="Disordered" evidence="1">
    <location>
        <begin position="69"/>
        <end position="105"/>
    </location>
</feature>
<evidence type="ECO:0000313" key="2">
    <source>
        <dbReference type="Proteomes" id="UP000095284"/>
    </source>
</evidence>
<evidence type="ECO:0000313" key="3">
    <source>
        <dbReference type="WBParaSite" id="BXY_1341600.1"/>
    </source>
</evidence>
<name>A0A1I7SK36_BURXY</name>